<evidence type="ECO:0000256" key="3">
    <source>
        <dbReference type="ARBA" id="ARBA00022676"/>
    </source>
</evidence>
<evidence type="ECO:0000313" key="7">
    <source>
        <dbReference type="EMBL" id="TXD41651.1"/>
    </source>
</evidence>
<comment type="caution">
    <text evidence="7">The sequence shown here is derived from an EMBL/GenBank/DDBJ whole genome shotgun (WGS) entry which is preliminary data.</text>
</comment>
<dbReference type="PANTHER" id="PTHR43646:SF2">
    <property type="entry name" value="GLYCOSYLTRANSFERASE 2-LIKE DOMAIN-CONTAINING PROTEIN"/>
    <property type="match status" value="1"/>
</dbReference>
<keyword evidence="2" id="KW-1003">Cell membrane</keyword>
<protein>
    <submittedName>
        <fullName evidence="7">Glycosyltransferase</fullName>
    </submittedName>
</protein>
<reference evidence="7 8" key="1">
    <citation type="submission" date="2019-08" db="EMBL/GenBank/DDBJ databases">
        <title>Bradymonadales sp. TMQ2.</title>
        <authorList>
            <person name="Liang Q."/>
        </authorList>
    </citation>
    <scope>NUCLEOTIDE SEQUENCE [LARGE SCALE GENOMIC DNA]</scope>
    <source>
        <strain evidence="7 8">TMQ2</strain>
    </source>
</reference>
<dbReference type="RefSeq" id="WP_146972994.1">
    <property type="nucleotide sequence ID" value="NZ_VOSL01000019.1"/>
</dbReference>
<dbReference type="InterPro" id="IPR026461">
    <property type="entry name" value="Trfase_2_rSAM/seldom_assoc"/>
</dbReference>
<dbReference type="NCBIfam" id="TIGR04283">
    <property type="entry name" value="glyco_like_mftF"/>
    <property type="match status" value="1"/>
</dbReference>
<accession>A0A5C6XKN4</accession>
<dbReference type="PANTHER" id="PTHR43646">
    <property type="entry name" value="GLYCOSYLTRANSFERASE"/>
    <property type="match status" value="1"/>
</dbReference>
<dbReference type="Proteomes" id="UP000321046">
    <property type="component" value="Unassembled WGS sequence"/>
</dbReference>
<proteinExistence type="predicted"/>
<gene>
    <name evidence="7" type="ORF">FRC96_04085</name>
</gene>
<dbReference type="Pfam" id="PF00535">
    <property type="entry name" value="Glycos_transf_2"/>
    <property type="match status" value="1"/>
</dbReference>
<dbReference type="OrthoDB" id="5291101at2"/>
<dbReference type="EMBL" id="VOSL01000019">
    <property type="protein sequence ID" value="TXD41651.1"/>
    <property type="molecule type" value="Genomic_DNA"/>
</dbReference>
<keyword evidence="5" id="KW-0472">Membrane</keyword>
<evidence type="ECO:0000256" key="4">
    <source>
        <dbReference type="ARBA" id="ARBA00022679"/>
    </source>
</evidence>
<evidence type="ECO:0000256" key="1">
    <source>
        <dbReference type="ARBA" id="ARBA00004236"/>
    </source>
</evidence>
<dbReference type="Gene3D" id="3.90.550.10">
    <property type="entry name" value="Spore Coat Polysaccharide Biosynthesis Protein SpsA, Chain A"/>
    <property type="match status" value="1"/>
</dbReference>
<feature type="domain" description="Glycosyltransferase 2-like" evidence="6">
    <location>
        <begin position="8"/>
        <end position="168"/>
    </location>
</feature>
<evidence type="ECO:0000313" key="8">
    <source>
        <dbReference type="Proteomes" id="UP000321046"/>
    </source>
</evidence>
<sequence>MSEVERITVVIPTLEEAGRLGRMLDALRMQRGVALEVVVADGGSEDGTVEVARRAGVRVVEVGRAGRGVQMNAGAKESEGEWLLFLHADSVPADGDLLRDALERMRREEGRGVSERVVGHFSLRFEGEGRRARRRFYRGLERKSALNRALTTNGDQGMLMRRATFETVGGFEEGLGYLEDQRFVAALERMGGRRVTLGGYVRTSTRRFEVEGVGARYATMTLIMMAEAVGLEAFLSEEEQVYAPQHRAGRLRFLQQAKAFGSALLAGDCDEVRGRIAALVALGWRNLWQIPFGIDVWLWPTPHGPTPLTDAWDRAVGAGERVCGEGGPGVECASR</sequence>
<organism evidence="7 8">
    <name type="scientific">Lujinxingia vulgaris</name>
    <dbReference type="NCBI Taxonomy" id="2600176"/>
    <lineage>
        <taxon>Bacteria</taxon>
        <taxon>Deltaproteobacteria</taxon>
        <taxon>Bradymonadales</taxon>
        <taxon>Lujinxingiaceae</taxon>
        <taxon>Lujinxingia</taxon>
    </lineage>
</organism>
<dbReference type="SUPFAM" id="SSF53448">
    <property type="entry name" value="Nucleotide-diphospho-sugar transferases"/>
    <property type="match status" value="1"/>
</dbReference>
<dbReference type="InterPro" id="IPR001173">
    <property type="entry name" value="Glyco_trans_2-like"/>
</dbReference>
<dbReference type="AlphaFoldDB" id="A0A5C6XKN4"/>
<keyword evidence="4 7" id="KW-0808">Transferase</keyword>
<name>A0A5C6XKN4_9DELT</name>
<dbReference type="GO" id="GO:0016757">
    <property type="term" value="F:glycosyltransferase activity"/>
    <property type="evidence" value="ECO:0007669"/>
    <property type="project" value="UniProtKB-KW"/>
</dbReference>
<keyword evidence="3" id="KW-0328">Glycosyltransferase</keyword>
<dbReference type="GO" id="GO:0005886">
    <property type="term" value="C:plasma membrane"/>
    <property type="evidence" value="ECO:0007669"/>
    <property type="project" value="UniProtKB-SubCell"/>
</dbReference>
<evidence type="ECO:0000256" key="2">
    <source>
        <dbReference type="ARBA" id="ARBA00022475"/>
    </source>
</evidence>
<dbReference type="InterPro" id="IPR029044">
    <property type="entry name" value="Nucleotide-diphossugar_trans"/>
</dbReference>
<evidence type="ECO:0000256" key="5">
    <source>
        <dbReference type="ARBA" id="ARBA00023136"/>
    </source>
</evidence>
<evidence type="ECO:0000259" key="6">
    <source>
        <dbReference type="Pfam" id="PF00535"/>
    </source>
</evidence>
<comment type="subcellular location">
    <subcellularLocation>
        <location evidence="1">Cell membrane</location>
    </subcellularLocation>
</comment>